<dbReference type="Proteomes" id="UP001156641">
    <property type="component" value="Unassembled WGS sequence"/>
</dbReference>
<comment type="caution">
    <text evidence="1">The sequence shown here is derived from an EMBL/GenBank/DDBJ whole genome shotgun (WGS) entry which is preliminary data.</text>
</comment>
<dbReference type="PANTHER" id="PTHR13061">
    <property type="entry name" value="DYNACTIN SUBUNIT P25"/>
    <property type="match status" value="1"/>
</dbReference>
<dbReference type="InterPro" id="IPR050484">
    <property type="entry name" value="Transf_Hexapept/Carb_Anhydrase"/>
</dbReference>
<keyword evidence="2" id="KW-1185">Reference proteome</keyword>
<dbReference type="RefSeq" id="WP_284256249.1">
    <property type="nucleotide sequence ID" value="NZ_BSOS01000006.1"/>
</dbReference>
<accession>A0ABQ6A4D3</accession>
<protein>
    <submittedName>
        <fullName evidence="1">Gamma carbonic anhydrase family protein</fullName>
    </submittedName>
</protein>
<sequence>MPDSHIAAKPSGLLYALNGAAPTIHPTAWIAPTAVLIGDVRVGPGANIWFNCVLRADTNPIIVGARSNIQDGTVIHVDHGEFFTDIGEDVTIGHSAIIHACKLRHRAFIGMGATVLDGAVVEEAGLLGARGLLGPGKRIGPQELWIGSPAKLSRVMSDAERAGWDETVPHYLGLAEMFRSGLTEAG</sequence>
<evidence type="ECO:0000313" key="1">
    <source>
        <dbReference type="EMBL" id="GLR65731.1"/>
    </source>
</evidence>
<dbReference type="Pfam" id="PF00132">
    <property type="entry name" value="Hexapep"/>
    <property type="match status" value="1"/>
</dbReference>
<dbReference type="CDD" id="cd04645">
    <property type="entry name" value="LbH_gamma_CA_like"/>
    <property type="match status" value="1"/>
</dbReference>
<dbReference type="InterPro" id="IPR047324">
    <property type="entry name" value="LbH_gamma_CA-like"/>
</dbReference>
<dbReference type="InterPro" id="IPR011004">
    <property type="entry name" value="Trimer_LpxA-like_sf"/>
</dbReference>
<evidence type="ECO:0000313" key="2">
    <source>
        <dbReference type="Proteomes" id="UP001156641"/>
    </source>
</evidence>
<gene>
    <name evidence="1" type="ORF">GCM10010909_04090</name>
</gene>
<name>A0ABQ6A4D3_9PROT</name>
<dbReference type="Gene3D" id="2.160.10.10">
    <property type="entry name" value="Hexapeptide repeat proteins"/>
    <property type="match status" value="1"/>
</dbReference>
<dbReference type="InterPro" id="IPR001451">
    <property type="entry name" value="Hexapep"/>
</dbReference>
<proteinExistence type="predicted"/>
<dbReference type="PANTHER" id="PTHR13061:SF29">
    <property type="entry name" value="GAMMA CARBONIC ANHYDRASE-LIKE 1, MITOCHONDRIAL-RELATED"/>
    <property type="match status" value="1"/>
</dbReference>
<dbReference type="SUPFAM" id="SSF51161">
    <property type="entry name" value="Trimeric LpxA-like enzymes"/>
    <property type="match status" value="1"/>
</dbReference>
<dbReference type="EMBL" id="BSOS01000006">
    <property type="protein sequence ID" value="GLR65731.1"/>
    <property type="molecule type" value="Genomic_DNA"/>
</dbReference>
<reference evidence="2" key="1">
    <citation type="journal article" date="2019" name="Int. J. Syst. Evol. Microbiol.">
        <title>The Global Catalogue of Microorganisms (GCM) 10K type strain sequencing project: providing services to taxonomists for standard genome sequencing and annotation.</title>
        <authorList>
            <consortium name="The Broad Institute Genomics Platform"/>
            <consortium name="The Broad Institute Genome Sequencing Center for Infectious Disease"/>
            <person name="Wu L."/>
            <person name="Ma J."/>
        </authorList>
    </citation>
    <scope>NUCLEOTIDE SEQUENCE [LARGE SCALE GENOMIC DNA]</scope>
    <source>
        <strain evidence="2">NBRC 112502</strain>
    </source>
</reference>
<organism evidence="1 2">
    <name type="scientific">Acidocella aquatica</name>
    <dbReference type="NCBI Taxonomy" id="1922313"/>
    <lineage>
        <taxon>Bacteria</taxon>
        <taxon>Pseudomonadati</taxon>
        <taxon>Pseudomonadota</taxon>
        <taxon>Alphaproteobacteria</taxon>
        <taxon>Acetobacterales</taxon>
        <taxon>Acidocellaceae</taxon>
        <taxon>Acidocella</taxon>
    </lineage>
</organism>